<dbReference type="Pfam" id="PF01636">
    <property type="entry name" value="APH"/>
    <property type="match status" value="1"/>
</dbReference>
<name>A0A2J5I4F1_9EURO</name>
<dbReference type="InterPro" id="IPR002575">
    <property type="entry name" value="Aminoglycoside_PTrfase"/>
</dbReference>
<protein>
    <submittedName>
        <fullName evidence="2">Kinase-like domain-containing protein</fullName>
    </submittedName>
</protein>
<keyword evidence="3" id="KW-1185">Reference proteome</keyword>
<evidence type="ECO:0000259" key="1">
    <source>
        <dbReference type="Pfam" id="PF01636"/>
    </source>
</evidence>
<dbReference type="SUPFAM" id="SSF56112">
    <property type="entry name" value="Protein kinase-like (PK-like)"/>
    <property type="match status" value="1"/>
</dbReference>
<organism evidence="2 3">
    <name type="scientific">Aspergillus taichungensis</name>
    <dbReference type="NCBI Taxonomy" id="482145"/>
    <lineage>
        <taxon>Eukaryota</taxon>
        <taxon>Fungi</taxon>
        <taxon>Dikarya</taxon>
        <taxon>Ascomycota</taxon>
        <taxon>Pezizomycotina</taxon>
        <taxon>Eurotiomycetes</taxon>
        <taxon>Eurotiomycetidae</taxon>
        <taxon>Eurotiales</taxon>
        <taxon>Aspergillaceae</taxon>
        <taxon>Aspergillus</taxon>
        <taxon>Aspergillus subgen. Circumdati</taxon>
    </lineage>
</organism>
<dbReference type="OrthoDB" id="25129at2759"/>
<dbReference type="InterPro" id="IPR011009">
    <property type="entry name" value="Kinase-like_dom_sf"/>
</dbReference>
<dbReference type="AlphaFoldDB" id="A0A2J5I4F1"/>
<reference evidence="3" key="1">
    <citation type="submission" date="2017-12" db="EMBL/GenBank/DDBJ databases">
        <authorList>
            <consortium name="DOE Joint Genome Institute"/>
            <person name="Mondo S.J."/>
            <person name="Kjaerbolling I."/>
            <person name="Vesth T.C."/>
            <person name="Frisvad J.C."/>
            <person name="Nybo J.L."/>
            <person name="Theobald S."/>
            <person name="Kuo A."/>
            <person name="Bowyer P."/>
            <person name="Matsuda Y."/>
            <person name="Lyhne E.K."/>
            <person name="Kogle M.E."/>
            <person name="Clum A."/>
            <person name="Lipzen A."/>
            <person name="Salamov A."/>
            <person name="Ngan C.Y."/>
            <person name="Daum C."/>
            <person name="Chiniquy J."/>
            <person name="Barry K."/>
            <person name="LaButti K."/>
            <person name="Haridas S."/>
            <person name="Simmons B.A."/>
            <person name="Magnuson J.K."/>
            <person name="Mortensen U.H."/>
            <person name="Larsen T.O."/>
            <person name="Grigoriev I.V."/>
            <person name="Baker S.E."/>
            <person name="Andersen M.R."/>
            <person name="Nordberg H.P."/>
            <person name="Cantor M.N."/>
            <person name="Hua S.X."/>
        </authorList>
    </citation>
    <scope>NUCLEOTIDE SEQUENCE [LARGE SCALE GENOMIC DNA]</scope>
    <source>
        <strain evidence="3">IBT 19404</strain>
    </source>
</reference>
<dbReference type="GO" id="GO:0016301">
    <property type="term" value="F:kinase activity"/>
    <property type="evidence" value="ECO:0007669"/>
    <property type="project" value="UniProtKB-KW"/>
</dbReference>
<evidence type="ECO:0000313" key="2">
    <source>
        <dbReference type="EMBL" id="PLN84640.1"/>
    </source>
</evidence>
<keyword evidence="2" id="KW-0418">Kinase</keyword>
<dbReference type="Proteomes" id="UP000235023">
    <property type="component" value="Unassembled WGS sequence"/>
</dbReference>
<dbReference type="Gene3D" id="3.30.200.20">
    <property type="entry name" value="Phosphorylase Kinase, domain 1"/>
    <property type="match status" value="1"/>
</dbReference>
<accession>A0A2J5I4F1</accession>
<gene>
    <name evidence="2" type="ORF">BDW42DRAFT_162389</name>
</gene>
<keyword evidence="2" id="KW-0808">Transferase</keyword>
<feature type="domain" description="Aminoglycoside phosphotransferase" evidence="1">
    <location>
        <begin position="120"/>
        <end position="280"/>
    </location>
</feature>
<dbReference type="EMBL" id="KZ559510">
    <property type="protein sequence ID" value="PLN84640.1"/>
    <property type="molecule type" value="Genomic_DNA"/>
</dbReference>
<sequence>MADDAIASEILAQFTNTPYDCTSLSKLSGGTGNFVYRGSLQHPLSDGTETVVFKHAKDYLASNREFKLSPERCLIEENALRSLNSFPEVTDTNGAGESHHITVRTPHLLTSRPETFTLVLECLPNATDLKSLLVASPDALSHPHASAIGRALGTWLGAFHAWSAAPAQTALATQLEKNHLMRDLKFSINYDSIVRMVDERPGLLGESRAVFEQVRDMAAAEVGRTAGEGLGPIHGDFWSGNILLPKSTSTTTTLLITDWELTHVGPRALDLGQMLAEIYMLKYFKNIDAGEWIARAFIEAYPDLSEDMAFRTLIHVGVHFVFWGSVVPGWGDAGQVEGVVRLGRDLIVNAWGRERGFFEGALWECLFRS</sequence>
<dbReference type="Gene3D" id="3.90.1200.10">
    <property type="match status" value="1"/>
</dbReference>
<proteinExistence type="predicted"/>
<evidence type="ECO:0000313" key="3">
    <source>
        <dbReference type="Proteomes" id="UP000235023"/>
    </source>
</evidence>